<evidence type="ECO:0000256" key="1">
    <source>
        <dbReference type="ARBA" id="ARBA00006217"/>
    </source>
</evidence>
<dbReference type="EC" id="4.2.1.1" evidence="2 7"/>
<dbReference type="Gene3D" id="3.40.1050.10">
    <property type="entry name" value="Carbonic anhydrase"/>
    <property type="match status" value="1"/>
</dbReference>
<evidence type="ECO:0000256" key="4">
    <source>
        <dbReference type="ARBA" id="ARBA00023239"/>
    </source>
</evidence>
<evidence type="ECO:0000256" key="3">
    <source>
        <dbReference type="ARBA" id="ARBA00022833"/>
    </source>
</evidence>
<evidence type="ECO:0000256" key="2">
    <source>
        <dbReference type="ARBA" id="ARBA00012925"/>
    </source>
</evidence>
<reference evidence="8 9" key="1">
    <citation type="journal article" date="2019" name="Int. J. Syst. Evol. Microbiol.">
        <title>The Global Catalogue of Microorganisms (GCM) 10K type strain sequencing project: providing services to taxonomists for standard genome sequencing and annotation.</title>
        <authorList>
            <consortium name="The Broad Institute Genomics Platform"/>
            <consortium name="The Broad Institute Genome Sequencing Center for Infectious Disease"/>
            <person name="Wu L."/>
            <person name="Ma J."/>
        </authorList>
    </citation>
    <scope>NUCLEOTIDE SEQUENCE [LARGE SCALE GENOMIC DNA]</scope>
    <source>
        <strain evidence="8 9">JCM 13002</strain>
    </source>
</reference>
<dbReference type="PROSITE" id="PS00704">
    <property type="entry name" value="PROK_CO2_ANHYDRASE_1"/>
    <property type="match status" value="1"/>
</dbReference>
<dbReference type="RefSeq" id="WP_344622406.1">
    <property type="nucleotide sequence ID" value="NZ_BAAALD010000007.1"/>
</dbReference>
<proteinExistence type="inferred from homology"/>
<evidence type="ECO:0000256" key="7">
    <source>
        <dbReference type="RuleBase" id="RU003956"/>
    </source>
</evidence>
<dbReference type="PROSITE" id="PS00705">
    <property type="entry name" value="PROK_CO2_ANHYDRASE_2"/>
    <property type="match status" value="1"/>
</dbReference>
<name>A0ABN1TE57_9ACTN</name>
<dbReference type="InterPro" id="IPR001765">
    <property type="entry name" value="Carbonic_anhydrase"/>
</dbReference>
<evidence type="ECO:0000256" key="6">
    <source>
        <dbReference type="ARBA" id="ARBA00048348"/>
    </source>
</evidence>
<dbReference type="EMBL" id="BAAALD010000007">
    <property type="protein sequence ID" value="GAA1073369.1"/>
    <property type="molecule type" value="Genomic_DNA"/>
</dbReference>
<keyword evidence="3 7" id="KW-0862">Zinc</keyword>
<keyword evidence="9" id="KW-1185">Reference proteome</keyword>
<evidence type="ECO:0000313" key="9">
    <source>
        <dbReference type="Proteomes" id="UP001499987"/>
    </source>
</evidence>
<evidence type="ECO:0000256" key="5">
    <source>
        <dbReference type="ARBA" id="ARBA00024993"/>
    </source>
</evidence>
<comment type="function">
    <text evidence="5">Catalyzes the reversible hydration of carbon dioxide to form bicarbonate.</text>
</comment>
<comment type="function">
    <text evidence="7">Reversible hydration of carbon dioxide.</text>
</comment>
<evidence type="ECO:0000313" key="8">
    <source>
        <dbReference type="EMBL" id="GAA1073369.1"/>
    </source>
</evidence>
<dbReference type="PANTHER" id="PTHR11002">
    <property type="entry name" value="CARBONIC ANHYDRASE"/>
    <property type="match status" value="1"/>
</dbReference>
<organism evidence="8 9">
    <name type="scientific">Kitasatospora arboriphila</name>
    <dbReference type="NCBI Taxonomy" id="258052"/>
    <lineage>
        <taxon>Bacteria</taxon>
        <taxon>Bacillati</taxon>
        <taxon>Actinomycetota</taxon>
        <taxon>Actinomycetes</taxon>
        <taxon>Kitasatosporales</taxon>
        <taxon>Streptomycetaceae</taxon>
        <taxon>Kitasatospora</taxon>
    </lineage>
</organism>
<comment type="caution">
    <text evidence="8">The sequence shown here is derived from an EMBL/GenBank/DDBJ whole genome shotgun (WGS) entry which is preliminary data.</text>
</comment>
<dbReference type="Pfam" id="PF00484">
    <property type="entry name" value="Pro_CA"/>
    <property type="match status" value="1"/>
</dbReference>
<sequence>MQQITDGLRRFRREAFPPRAALFADLAVRHRPGTLFVGCSDSRVVPELITQSEPGELFVVRTAGNLVPPHPAGPDGIAASIEYAVGVLGVSDVVVCGHSGCGAMTALVTGEGLDRLPSVAAWLRHGAGVAAEADPGAADAPVEDRVAAVVRANVVTQLDRLRTHPVVAEALDRRALTLHGWVYDIASGAVEAYDRGTGRFAPLPC</sequence>
<dbReference type="InterPro" id="IPR036874">
    <property type="entry name" value="Carbonic_anhydrase_sf"/>
</dbReference>
<comment type="similarity">
    <text evidence="1 7">Belongs to the beta-class carbonic anhydrase family.</text>
</comment>
<dbReference type="SUPFAM" id="SSF53056">
    <property type="entry name" value="beta-carbonic anhydrase, cab"/>
    <property type="match status" value="1"/>
</dbReference>
<comment type="catalytic activity">
    <reaction evidence="6 7">
        <text>hydrogencarbonate + H(+) = CO2 + H2O</text>
        <dbReference type="Rhea" id="RHEA:10748"/>
        <dbReference type="ChEBI" id="CHEBI:15377"/>
        <dbReference type="ChEBI" id="CHEBI:15378"/>
        <dbReference type="ChEBI" id="CHEBI:16526"/>
        <dbReference type="ChEBI" id="CHEBI:17544"/>
        <dbReference type="EC" id="4.2.1.1"/>
    </reaction>
</comment>
<dbReference type="Proteomes" id="UP001499987">
    <property type="component" value="Unassembled WGS sequence"/>
</dbReference>
<gene>
    <name evidence="8" type="primary">cynT</name>
    <name evidence="8" type="ORF">GCM10009663_11760</name>
</gene>
<keyword evidence="4 7" id="KW-0456">Lyase</keyword>
<protein>
    <recommendedName>
        <fullName evidence="2 7">Carbonic anhydrase</fullName>
        <ecNumber evidence="2 7">4.2.1.1</ecNumber>
    </recommendedName>
    <alternativeName>
        <fullName evidence="7">Carbonate dehydratase</fullName>
    </alternativeName>
</protein>
<dbReference type="PANTHER" id="PTHR11002:SF42">
    <property type="entry name" value="CARBONIC ANHYDRASE 1"/>
    <property type="match status" value="1"/>
</dbReference>
<accession>A0ABN1TE57</accession>
<dbReference type="SMART" id="SM00947">
    <property type="entry name" value="Pro_CA"/>
    <property type="match status" value="1"/>
</dbReference>
<dbReference type="InterPro" id="IPR015892">
    <property type="entry name" value="Carbonic_anhydrase_CS"/>
</dbReference>